<evidence type="ECO:0000313" key="3">
    <source>
        <dbReference type="EMBL" id="MDS1272196.1"/>
    </source>
</evidence>
<sequence length="732" mass="79154">MTEEHPGGSNPAATTAAASEESAAPQGAATTGESPVVVEFRLRVPTWMRTLWSMRRDRILLVGLALVAVALTHRVLVLREAYFVEDDFLFFARAFHSTLDWEYLTELHKGHLMPGAMLLIYVQTALAPYHWGLAAGVMVLTQAGASLGMFRLVWLWFGRRWAILIPLAVYTFAPLTLPVLAWWSAALNAVPLQLAMVVALVWLTHYLRDGTTAYAWYTAAAVVVGMSFAVKGMFLPPLLLAVAVLFLSRGSVGRSLLRTLDTHPRFWLGMVGLSVGHLLLYLARDRQAPQGEGAGMPEPQPAIDLATGLLGQTFPSLAVGGPLEWGTSTPAGGLVQPQTWVLVAAWSVLGLLVLGTLLYRRRAWRAWALLAGYLVLVDLVPTLIARGRYEGLVGHDPRYVAEAAVVFALCLALALWPTREEQRASDADGRSVYRALPRIRGRGPVAVLCTVGFVAAASYSTHTYADTLSGDRVRWYLDTVRSSISAIPPTAAVYPNPVPEDVVLPWNGPLRLSSHVLPPLAAGSADAETAELLAEPRPSTTPMMLNENGFLVTAEPSPHSHHFGPPEDEECVPSFDGRMAWDVHSDGGPAHAVGIAYSASAQSTLVVTANETAVTTVLPPAASGGGYYVPLPQPVDQLILDSEDQAVCVQAVTYGPLVPSSEEDPWSDLDEDSLAELEELAEEALAESDDTETERSEELEDPAGQEDAELDELDEDALAELEEWAEWEDGSD</sequence>
<dbReference type="EMBL" id="JAVLVT010000010">
    <property type="protein sequence ID" value="MDS1272196.1"/>
    <property type="molecule type" value="Genomic_DNA"/>
</dbReference>
<gene>
    <name evidence="3" type="ORF">RIF23_18055</name>
</gene>
<accession>A0ABU2HA92</accession>
<evidence type="ECO:0000256" key="2">
    <source>
        <dbReference type="SAM" id="Phobius"/>
    </source>
</evidence>
<keyword evidence="2" id="KW-1133">Transmembrane helix</keyword>
<evidence type="ECO:0000256" key="1">
    <source>
        <dbReference type="SAM" id="MobiDB-lite"/>
    </source>
</evidence>
<dbReference type="RefSeq" id="WP_310913767.1">
    <property type="nucleotide sequence ID" value="NZ_JAVLVT010000010.1"/>
</dbReference>
<organism evidence="3 4">
    <name type="scientific">Lipingzhangella rawalii</name>
    <dbReference type="NCBI Taxonomy" id="2055835"/>
    <lineage>
        <taxon>Bacteria</taxon>
        <taxon>Bacillati</taxon>
        <taxon>Actinomycetota</taxon>
        <taxon>Actinomycetes</taxon>
        <taxon>Streptosporangiales</taxon>
        <taxon>Nocardiopsidaceae</taxon>
        <taxon>Lipingzhangella</taxon>
    </lineage>
</organism>
<feature type="transmembrane region" description="Helical" evidence="2">
    <location>
        <begin position="59"/>
        <end position="77"/>
    </location>
</feature>
<keyword evidence="2" id="KW-0812">Transmembrane</keyword>
<protein>
    <recommendedName>
        <fullName evidence="5">Dolichyl-phosphate-mannose-protein mannosyltransferase</fullName>
    </recommendedName>
</protein>
<proteinExistence type="predicted"/>
<comment type="caution">
    <text evidence="3">The sequence shown here is derived from an EMBL/GenBank/DDBJ whole genome shotgun (WGS) entry which is preliminary data.</text>
</comment>
<dbReference type="Proteomes" id="UP001250214">
    <property type="component" value="Unassembled WGS sequence"/>
</dbReference>
<keyword evidence="4" id="KW-1185">Reference proteome</keyword>
<feature type="transmembrane region" description="Helical" evidence="2">
    <location>
        <begin position="131"/>
        <end position="154"/>
    </location>
</feature>
<feature type="compositionally biased region" description="Low complexity" evidence="1">
    <location>
        <begin position="7"/>
        <end position="29"/>
    </location>
</feature>
<feature type="transmembrane region" description="Helical" evidence="2">
    <location>
        <begin position="214"/>
        <end position="246"/>
    </location>
</feature>
<feature type="transmembrane region" description="Helical" evidence="2">
    <location>
        <begin position="340"/>
        <end position="359"/>
    </location>
</feature>
<name>A0ABU2HA92_9ACTN</name>
<feature type="transmembrane region" description="Helical" evidence="2">
    <location>
        <begin position="366"/>
        <end position="387"/>
    </location>
</feature>
<evidence type="ECO:0008006" key="5">
    <source>
        <dbReference type="Google" id="ProtNLM"/>
    </source>
</evidence>
<feature type="region of interest" description="Disordered" evidence="1">
    <location>
        <begin position="1"/>
        <end position="30"/>
    </location>
</feature>
<keyword evidence="2" id="KW-0472">Membrane</keyword>
<feature type="transmembrane region" description="Helical" evidence="2">
    <location>
        <begin position="189"/>
        <end position="207"/>
    </location>
</feature>
<feature type="transmembrane region" description="Helical" evidence="2">
    <location>
        <begin position="266"/>
        <end position="283"/>
    </location>
</feature>
<evidence type="ECO:0000313" key="4">
    <source>
        <dbReference type="Proteomes" id="UP001250214"/>
    </source>
</evidence>
<feature type="transmembrane region" description="Helical" evidence="2">
    <location>
        <begin position="439"/>
        <end position="459"/>
    </location>
</feature>
<feature type="region of interest" description="Disordered" evidence="1">
    <location>
        <begin position="683"/>
        <end position="710"/>
    </location>
</feature>
<feature type="transmembrane region" description="Helical" evidence="2">
    <location>
        <begin position="399"/>
        <end position="418"/>
    </location>
</feature>
<reference evidence="4" key="1">
    <citation type="submission" date="2023-07" db="EMBL/GenBank/DDBJ databases">
        <title>Novel species in the genus Lipingzhangella isolated from Sambhar Salt Lake.</title>
        <authorList>
            <person name="Jiya N."/>
            <person name="Kajale S."/>
            <person name="Sharma A."/>
        </authorList>
    </citation>
    <scope>NUCLEOTIDE SEQUENCE [LARGE SCALE GENOMIC DNA]</scope>
    <source>
        <strain evidence="4">LS1_29</strain>
    </source>
</reference>
<feature type="transmembrane region" description="Helical" evidence="2">
    <location>
        <begin position="161"/>
        <end position="183"/>
    </location>
</feature>